<reference evidence="1" key="1">
    <citation type="submission" date="2014-09" db="EMBL/GenBank/DDBJ databases">
        <authorList>
            <person name="Magalhaes I.L.F."/>
            <person name="Oliveira U."/>
            <person name="Santos F.R."/>
            <person name="Vidigal T.H.D.A."/>
            <person name="Brescovit A.D."/>
            <person name="Santos A.J."/>
        </authorList>
    </citation>
    <scope>NUCLEOTIDE SEQUENCE</scope>
    <source>
        <tissue evidence="1">Shoot tissue taken approximately 20 cm above the soil surface</tissue>
    </source>
</reference>
<sequence>MHLPRPRLHRLFRCLCGAAFSAAESGGYSPALRFQ</sequence>
<protein>
    <submittedName>
        <fullName evidence="1">Uncharacterized protein</fullName>
    </submittedName>
</protein>
<dbReference type="AlphaFoldDB" id="A0A0A8Z6T5"/>
<proteinExistence type="predicted"/>
<name>A0A0A8Z6T5_ARUDO</name>
<organism evidence="1">
    <name type="scientific">Arundo donax</name>
    <name type="common">Giant reed</name>
    <name type="synonym">Donax arundinaceus</name>
    <dbReference type="NCBI Taxonomy" id="35708"/>
    <lineage>
        <taxon>Eukaryota</taxon>
        <taxon>Viridiplantae</taxon>
        <taxon>Streptophyta</taxon>
        <taxon>Embryophyta</taxon>
        <taxon>Tracheophyta</taxon>
        <taxon>Spermatophyta</taxon>
        <taxon>Magnoliopsida</taxon>
        <taxon>Liliopsida</taxon>
        <taxon>Poales</taxon>
        <taxon>Poaceae</taxon>
        <taxon>PACMAD clade</taxon>
        <taxon>Arundinoideae</taxon>
        <taxon>Arundineae</taxon>
        <taxon>Arundo</taxon>
    </lineage>
</organism>
<reference evidence="1" key="2">
    <citation type="journal article" date="2015" name="Data Brief">
        <title>Shoot transcriptome of the giant reed, Arundo donax.</title>
        <authorList>
            <person name="Barrero R.A."/>
            <person name="Guerrero F.D."/>
            <person name="Moolhuijzen P."/>
            <person name="Goolsby J.A."/>
            <person name="Tidwell J."/>
            <person name="Bellgard S.E."/>
            <person name="Bellgard M.I."/>
        </authorList>
    </citation>
    <scope>NUCLEOTIDE SEQUENCE</scope>
    <source>
        <tissue evidence="1">Shoot tissue taken approximately 20 cm above the soil surface</tissue>
    </source>
</reference>
<evidence type="ECO:0000313" key="1">
    <source>
        <dbReference type="EMBL" id="JAD30552.1"/>
    </source>
</evidence>
<dbReference type="EMBL" id="GBRH01267343">
    <property type="protein sequence ID" value="JAD30552.1"/>
    <property type="molecule type" value="Transcribed_RNA"/>
</dbReference>
<accession>A0A0A8Z6T5</accession>